<proteinExistence type="predicted"/>
<gene>
    <name evidence="2" type="ordered locus">Theam_0951</name>
</gene>
<name>E8T223_THEA1</name>
<evidence type="ECO:0000313" key="2">
    <source>
        <dbReference type="EMBL" id="ADU96918.1"/>
    </source>
</evidence>
<accession>E8T223</accession>
<evidence type="ECO:0000313" key="3">
    <source>
        <dbReference type="Proteomes" id="UP000006362"/>
    </source>
</evidence>
<dbReference type="AlphaFoldDB" id="E8T223"/>
<organism evidence="2 3">
    <name type="scientific">Thermovibrio ammonificans (strain DSM 15698 / JCM 12110 / HB-1)</name>
    <dbReference type="NCBI Taxonomy" id="648996"/>
    <lineage>
        <taxon>Bacteria</taxon>
        <taxon>Pseudomonadati</taxon>
        <taxon>Aquificota</taxon>
        <taxon>Aquificia</taxon>
        <taxon>Desulfurobacteriales</taxon>
        <taxon>Desulfurobacteriaceae</taxon>
        <taxon>Thermovibrio</taxon>
    </lineage>
</organism>
<reference evidence="2" key="1">
    <citation type="submission" date="2011-01" db="EMBL/GenBank/DDBJ databases">
        <title>Complete sequence of chromosome of Thermovibrio ammonificans HB-1.</title>
        <authorList>
            <consortium name="US DOE Joint Genome Institute"/>
            <person name="Lucas S."/>
            <person name="Copeland A."/>
            <person name="Lapidus A."/>
            <person name="Cheng J.-F."/>
            <person name="Goodwin L."/>
            <person name="Pitluck S."/>
            <person name="Davenport K."/>
            <person name="Detter J.C."/>
            <person name="Han C."/>
            <person name="Tapia R."/>
            <person name="Land M."/>
            <person name="Hauser L."/>
            <person name="Kyrpides N."/>
            <person name="Ivanova N."/>
            <person name="Ovchinnikova G."/>
            <person name="Vetriani C."/>
            <person name="Woyke T."/>
        </authorList>
    </citation>
    <scope>NUCLEOTIDE SEQUENCE [LARGE SCALE GENOMIC DNA]</scope>
    <source>
        <strain evidence="2">HB-1</strain>
    </source>
</reference>
<keyword evidence="3" id="KW-1185">Reference proteome</keyword>
<dbReference type="HOGENOM" id="CLU_1864188_0_0_0"/>
<protein>
    <submittedName>
        <fullName evidence="2">Uncharacterized protein</fullName>
    </submittedName>
</protein>
<dbReference type="Proteomes" id="UP000006362">
    <property type="component" value="Chromosome"/>
</dbReference>
<feature type="region of interest" description="Disordered" evidence="1">
    <location>
        <begin position="42"/>
        <end position="76"/>
    </location>
</feature>
<dbReference type="RefSeq" id="WP_013537704.1">
    <property type="nucleotide sequence ID" value="NC_014926.1"/>
</dbReference>
<dbReference type="STRING" id="648996.Theam_0951"/>
<sequence>MEERELKNGSCRVRIGEIEIEGDADFVKSIFKKVIEAAREILSPENSNTAPDTDPKKNSQALNKATDPTEPGTLSEGEVRKLIREFLERYDIKKRNEAAVIIAYHLNKYLNKKEISPEDLKKFWDNKVKPPKPPKGF</sequence>
<dbReference type="KEGG" id="tam:Theam_0951"/>
<evidence type="ECO:0000256" key="1">
    <source>
        <dbReference type="SAM" id="MobiDB-lite"/>
    </source>
</evidence>
<dbReference type="EMBL" id="CP002444">
    <property type="protein sequence ID" value="ADU96918.1"/>
    <property type="molecule type" value="Genomic_DNA"/>
</dbReference>